<evidence type="ECO:0000256" key="2">
    <source>
        <dbReference type="ARBA" id="ARBA00022801"/>
    </source>
</evidence>
<feature type="compositionally biased region" description="Basic and acidic residues" evidence="5">
    <location>
        <begin position="143"/>
        <end position="154"/>
    </location>
</feature>
<dbReference type="Proteomes" id="UP000569018">
    <property type="component" value="Unassembled WGS sequence"/>
</dbReference>
<dbReference type="PANTHER" id="PTHR10799">
    <property type="entry name" value="SNF2/RAD54 HELICASE FAMILY"/>
    <property type="match status" value="1"/>
</dbReference>
<evidence type="ECO:0000259" key="6">
    <source>
        <dbReference type="PROSITE" id="PS51192"/>
    </source>
</evidence>
<dbReference type="SMART" id="SM00490">
    <property type="entry name" value="HELICc"/>
    <property type="match status" value="1"/>
</dbReference>
<dbReference type="GO" id="GO:0005524">
    <property type="term" value="F:ATP binding"/>
    <property type="evidence" value="ECO:0007669"/>
    <property type="project" value="UniProtKB-KW"/>
</dbReference>
<evidence type="ECO:0000256" key="4">
    <source>
        <dbReference type="ARBA" id="ARBA00022840"/>
    </source>
</evidence>
<feature type="domain" description="Helicase C-terminal" evidence="7">
    <location>
        <begin position="549"/>
        <end position="695"/>
    </location>
</feature>
<evidence type="ECO:0000313" key="9">
    <source>
        <dbReference type="EMBL" id="GFP37154.1"/>
    </source>
</evidence>
<dbReference type="RefSeq" id="WP_176231428.1">
    <property type="nucleotide sequence ID" value="NZ_BLRZ01000002.1"/>
</dbReference>
<evidence type="ECO:0000256" key="5">
    <source>
        <dbReference type="SAM" id="MobiDB-lite"/>
    </source>
</evidence>
<dbReference type="EMBL" id="BLRZ01000002">
    <property type="protein sequence ID" value="GFP29147.1"/>
    <property type="molecule type" value="Genomic_DNA"/>
</dbReference>
<keyword evidence="1" id="KW-0547">Nucleotide-binding</keyword>
<name>A0A6V8PA51_9ACTN</name>
<sequence>MSRIQDNPIVTYERCLRKGDCKKAARILEYLISQYPKDIELLQEIINLAVYLSWQPELARKWLLRLIHLRQVWLDYALLSKIEAHLDNLTRAREFLSMARSLQKQQPGIRPEDASPAEILREVDDVIKYREWQRTQQELEVETAGKEGAAGRREIKSRKTVSLPKPVQGNKKALKHPRKPEVVPSPTPILIDTPTYKIPVRVEPLPEDIMASLFTAAATSLDELCLRIDYQILAIRGGFDELLCLTAINNVDRYWYQIETVKKVLKRFHGRALLCDEVGLGKTIEAGMLIKEYLLRSMVRNILILTPAPLVSQWQEEMEVKFGIPFISTDSPDFSRDPVAFWKQPFLIASLAMAKSERNLPLVLQQFYDLVVVDEAHHLRNKTTKAWKLINQLQKKFIFLLTATPVQNNLIELFNLITLLKPGQFKTEKVFRQEYVAKGNLKKPAHREKLHELLREVMIRNTRSAIDLKLPKRFATTMRLSPSALEERIYESVGARLKSMNLKKPLVNMLLREAGSSPFALRESLLKLKGGNGLGDLIAMIDQLEEISKGKALLDILKKNQAEKKIIFTQFLKSMDYVTTLLERNGISFTTFCGNMTVREKDEAIRRFKADIPVLVSTESGGEGRNLQFCNTIINFDLPWNPMRIEQRIGRLHRIGQTRDVFIFNLSVRGTIEDYIIEILDSKINMFEMVIGEIEPILGHLEEETDFDDLIMDIWMKSADQESMRDHFEKLGEELAAAKKRYIETRNLDQEIFGEDYEI</sequence>
<evidence type="ECO:0000313" key="11">
    <source>
        <dbReference type="Proteomes" id="UP000561271"/>
    </source>
</evidence>
<dbReference type="EMBL" id="BLSD01000004">
    <property type="protein sequence ID" value="GFP38454.1"/>
    <property type="molecule type" value="Genomic_DNA"/>
</dbReference>
<dbReference type="Proteomes" id="UP000588083">
    <property type="component" value="Unassembled WGS sequence"/>
</dbReference>
<evidence type="ECO:0000256" key="1">
    <source>
        <dbReference type="ARBA" id="ARBA00022741"/>
    </source>
</evidence>
<comment type="caution">
    <text evidence="8">The sequence shown here is derived from an EMBL/GenBank/DDBJ whole genome shotgun (WGS) entry which is preliminary data.</text>
</comment>
<dbReference type="Proteomes" id="UP000561271">
    <property type="component" value="Unassembled WGS sequence"/>
</dbReference>
<dbReference type="InterPro" id="IPR049730">
    <property type="entry name" value="SNF2/RAD54-like_C"/>
</dbReference>
<dbReference type="InterPro" id="IPR001650">
    <property type="entry name" value="Helicase_C-like"/>
</dbReference>
<dbReference type="InterPro" id="IPR027417">
    <property type="entry name" value="P-loop_NTPase"/>
</dbReference>
<dbReference type="GO" id="GO:0004386">
    <property type="term" value="F:helicase activity"/>
    <property type="evidence" value="ECO:0007669"/>
    <property type="project" value="UniProtKB-KW"/>
</dbReference>
<dbReference type="SUPFAM" id="SSF52540">
    <property type="entry name" value="P-loop containing nucleoside triphosphate hydrolases"/>
    <property type="match status" value="2"/>
</dbReference>
<dbReference type="InterPro" id="IPR014001">
    <property type="entry name" value="Helicase_ATP-bd"/>
</dbReference>
<dbReference type="InterPro" id="IPR057342">
    <property type="entry name" value="DEXDc_RapA"/>
</dbReference>
<feature type="region of interest" description="Disordered" evidence="5">
    <location>
        <begin position="141"/>
        <end position="186"/>
    </location>
</feature>
<keyword evidence="4" id="KW-0067">ATP-binding</keyword>
<accession>A0A6V8PA51</accession>
<dbReference type="Pfam" id="PF00271">
    <property type="entry name" value="Helicase_C"/>
    <property type="match status" value="1"/>
</dbReference>
<dbReference type="Gene3D" id="3.40.50.10810">
    <property type="entry name" value="Tandem AAA-ATPase domain"/>
    <property type="match status" value="1"/>
</dbReference>
<dbReference type="PROSITE" id="PS51192">
    <property type="entry name" value="HELICASE_ATP_BIND_1"/>
    <property type="match status" value="1"/>
</dbReference>
<organism evidence="8 13">
    <name type="scientific">Candidatus Hakubella thermalkaliphila</name>
    <dbReference type="NCBI Taxonomy" id="2754717"/>
    <lineage>
        <taxon>Bacteria</taxon>
        <taxon>Bacillati</taxon>
        <taxon>Actinomycetota</taxon>
        <taxon>Actinomycetota incertae sedis</taxon>
        <taxon>Candidatus Hakubellales</taxon>
        <taxon>Candidatus Hakubellaceae</taxon>
        <taxon>Candidatus Hakubella</taxon>
    </lineage>
</organism>
<dbReference type="GO" id="GO:0016787">
    <property type="term" value="F:hydrolase activity"/>
    <property type="evidence" value="ECO:0007669"/>
    <property type="project" value="UniProtKB-KW"/>
</dbReference>
<dbReference type="CDD" id="cd18793">
    <property type="entry name" value="SF2_C_SNF"/>
    <property type="match status" value="1"/>
</dbReference>
<keyword evidence="3" id="KW-0347">Helicase</keyword>
<protein>
    <submittedName>
        <fullName evidence="8">Uncharacterized protein</fullName>
    </submittedName>
</protein>
<keyword evidence="2" id="KW-0378">Hydrolase</keyword>
<dbReference type="CDD" id="cd18011">
    <property type="entry name" value="DEXDc_RapA"/>
    <property type="match status" value="1"/>
</dbReference>
<dbReference type="InterPro" id="IPR000330">
    <property type="entry name" value="SNF2_N"/>
</dbReference>
<dbReference type="SMART" id="SM00487">
    <property type="entry name" value="DEXDc"/>
    <property type="match status" value="1"/>
</dbReference>
<dbReference type="InterPro" id="IPR038718">
    <property type="entry name" value="SNF2-like_sf"/>
</dbReference>
<evidence type="ECO:0000313" key="12">
    <source>
        <dbReference type="Proteomes" id="UP000569018"/>
    </source>
</evidence>
<feature type="domain" description="Helicase ATP-binding" evidence="6">
    <location>
        <begin position="263"/>
        <end position="423"/>
    </location>
</feature>
<evidence type="ECO:0000256" key="3">
    <source>
        <dbReference type="ARBA" id="ARBA00022806"/>
    </source>
</evidence>
<dbReference type="Gene3D" id="3.40.50.300">
    <property type="entry name" value="P-loop containing nucleotide triphosphate hydrolases"/>
    <property type="match status" value="1"/>
</dbReference>
<keyword evidence="13" id="KW-1185">Reference proteome</keyword>
<dbReference type="Pfam" id="PF00176">
    <property type="entry name" value="SNF2-rel_dom"/>
    <property type="match status" value="1"/>
</dbReference>
<evidence type="ECO:0000313" key="13">
    <source>
        <dbReference type="Proteomes" id="UP000588083"/>
    </source>
</evidence>
<dbReference type="PROSITE" id="PS51194">
    <property type="entry name" value="HELICASE_CTER"/>
    <property type="match status" value="1"/>
</dbReference>
<dbReference type="EMBL" id="BLSC01000054">
    <property type="protein sequence ID" value="GFP37154.1"/>
    <property type="molecule type" value="Genomic_DNA"/>
</dbReference>
<evidence type="ECO:0000259" key="7">
    <source>
        <dbReference type="PROSITE" id="PS51194"/>
    </source>
</evidence>
<reference evidence="11 12" key="1">
    <citation type="journal article" date="2020" name="Front. Microbiol.">
        <title>Single-cell genomics of novel Actinobacteria with the Wood-Ljungdahl pathway discovered in a serpentinizing system.</title>
        <authorList>
            <person name="Merino N."/>
            <person name="Kawai M."/>
            <person name="Boyd E.S."/>
            <person name="Colman D.R."/>
            <person name="McGlynn S.E."/>
            <person name="Nealson K.H."/>
            <person name="Kurokawa K."/>
            <person name="Hongoh Y."/>
        </authorList>
    </citation>
    <scope>NUCLEOTIDE SEQUENCE [LARGE SCALE GENOMIC DNA]</scope>
    <source>
        <strain evidence="8 13">S34</strain>
        <strain evidence="9 11">S44</strain>
        <strain evidence="10 12">S47</strain>
    </source>
</reference>
<evidence type="ECO:0000313" key="8">
    <source>
        <dbReference type="EMBL" id="GFP29147.1"/>
    </source>
</evidence>
<gene>
    <name evidence="8" type="ORF">HKBW3S34_00066</name>
    <name evidence="9" type="ORF">HKBW3S44_00834</name>
    <name evidence="10" type="ORF">HKBW3S47_00155</name>
</gene>
<dbReference type="AlphaFoldDB" id="A0A6V8PA51"/>
<evidence type="ECO:0000313" key="10">
    <source>
        <dbReference type="EMBL" id="GFP38454.1"/>
    </source>
</evidence>
<proteinExistence type="predicted"/>